<evidence type="ECO:0000313" key="1">
    <source>
        <dbReference type="EMBL" id="GLC59125.1"/>
    </source>
</evidence>
<reference evidence="1 2" key="1">
    <citation type="journal article" date="2023" name="Commun. Biol.">
        <title>Reorganization of the ancestral sex-determining regions during the evolution of trioecy in Pleodorina starrii.</title>
        <authorList>
            <person name="Takahashi K."/>
            <person name="Suzuki S."/>
            <person name="Kawai-Toyooka H."/>
            <person name="Yamamoto K."/>
            <person name="Hamaji T."/>
            <person name="Ootsuki R."/>
            <person name="Yamaguchi H."/>
            <person name="Kawachi M."/>
            <person name="Higashiyama T."/>
            <person name="Nozaki H."/>
        </authorList>
    </citation>
    <scope>NUCLEOTIDE SEQUENCE [LARGE SCALE GENOMIC DNA]</scope>
    <source>
        <strain evidence="1 2">NIES-4479</strain>
    </source>
</reference>
<sequence length="100" mass="11092">MDVSLDVCDSAFLFFGRWAEGGQVDGEASDGQAPRRRRRDDGAVWRRLGARMIGKGAWARSHSRRCGLLTDVGATCWLDGVIIELRGVLSGMYERYMLGP</sequence>
<protein>
    <submittedName>
        <fullName evidence="1">Uncharacterized protein</fullName>
    </submittedName>
</protein>
<comment type="caution">
    <text evidence="1">The sequence shown here is derived from an EMBL/GenBank/DDBJ whole genome shotgun (WGS) entry which is preliminary data.</text>
</comment>
<dbReference type="Proteomes" id="UP001165080">
    <property type="component" value="Unassembled WGS sequence"/>
</dbReference>
<proteinExistence type="predicted"/>
<evidence type="ECO:0000313" key="2">
    <source>
        <dbReference type="Proteomes" id="UP001165080"/>
    </source>
</evidence>
<accession>A0A9W6BWM3</accession>
<organism evidence="1 2">
    <name type="scientific">Pleodorina starrii</name>
    <dbReference type="NCBI Taxonomy" id="330485"/>
    <lineage>
        <taxon>Eukaryota</taxon>
        <taxon>Viridiplantae</taxon>
        <taxon>Chlorophyta</taxon>
        <taxon>core chlorophytes</taxon>
        <taxon>Chlorophyceae</taxon>
        <taxon>CS clade</taxon>
        <taxon>Chlamydomonadales</taxon>
        <taxon>Volvocaceae</taxon>
        <taxon>Pleodorina</taxon>
    </lineage>
</organism>
<dbReference type="EMBL" id="BRXU01000026">
    <property type="protein sequence ID" value="GLC59125.1"/>
    <property type="molecule type" value="Genomic_DNA"/>
</dbReference>
<dbReference type="AlphaFoldDB" id="A0A9W6BWM3"/>
<gene>
    <name evidence="1" type="primary">PLEST009707</name>
    <name evidence="1" type="ORF">PLESTB_001451000</name>
</gene>
<name>A0A9W6BWM3_9CHLO</name>
<keyword evidence="2" id="KW-1185">Reference proteome</keyword>